<dbReference type="AlphaFoldDB" id="A0A7Y9JCA1"/>
<comment type="caution">
    <text evidence="2">The sequence shown here is derived from an EMBL/GenBank/DDBJ whole genome shotgun (WGS) entry which is preliminary data.</text>
</comment>
<proteinExistence type="predicted"/>
<accession>A0A7Y9JCA1</accession>
<reference evidence="2 3" key="1">
    <citation type="submission" date="2020-07" db="EMBL/GenBank/DDBJ databases">
        <title>Sequencing the genomes of 1000 actinobacteria strains.</title>
        <authorList>
            <person name="Klenk H.-P."/>
        </authorList>
    </citation>
    <scope>NUCLEOTIDE SEQUENCE [LARGE SCALE GENOMIC DNA]</scope>
    <source>
        <strain evidence="2 3">DSM 21350</strain>
    </source>
</reference>
<keyword evidence="3" id="KW-1185">Reference proteome</keyword>
<organism evidence="2 3">
    <name type="scientific">Nocardioides panaciterrulae</name>
    <dbReference type="NCBI Taxonomy" id="661492"/>
    <lineage>
        <taxon>Bacteria</taxon>
        <taxon>Bacillati</taxon>
        <taxon>Actinomycetota</taxon>
        <taxon>Actinomycetes</taxon>
        <taxon>Propionibacteriales</taxon>
        <taxon>Nocardioidaceae</taxon>
        <taxon>Nocardioides</taxon>
    </lineage>
</organism>
<dbReference type="Proteomes" id="UP000535511">
    <property type="component" value="Unassembled WGS sequence"/>
</dbReference>
<evidence type="ECO:0000313" key="2">
    <source>
        <dbReference type="EMBL" id="NYD43193.1"/>
    </source>
</evidence>
<name>A0A7Y9JCA1_9ACTN</name>
<dbReference type="RefSeq" id="WP_179664742.1">
    <property type="nucleotide sequence ID" value="NZ_JACCBG010000001.1"/>
</dbReference>
<evidence type="ECO:0000256" key="1">
    <source>
        <dbReference type="SAM" id="MobiDB-lite"/>
    </source>
</evidence>
<dbReference type="EMBL" id="JACCBG010000001">
    <property type="protein sequence ID" value="NYD43193.1"/>
    <property type="molecule type" value="Genomic_DNA"/>
</dbReference>
<protein>
    <submittedName>
        <fullName evidence="2">Uncharacterized protein</fullName>
    </submittedName>
</protein>
<evidence type="ECO:0000313" key="3">
    <source>
        <dbReference type="Proteomes" id="UP000535511"/>
    </source>
</evidence>
<feature type="region of interest" description="Disordered" evidence="1">
    <location>
        <begin position="205"/>
        <end position="227"/>
    </location>
</feature>
<gene>
    <name evidence="2" type="ORF">BJZ21_003276</name>
</gene>
<sequence>MANTEIPDGLPILSRGKHRNPRRGACFMELASVLASERWSDHPACTHPVLAELARSVNDHTSDRHRGDLLPLVPSVIGLRGGGLSWVVDLTAAVALQALPEVSESSMRALVAGLLRCDEFAAQLPSGSVPHAAAVRRALDDRPRAVTWARRLSGGRPITTTAFEKRSAPGVMACAVRGIATSATSEADCDAQLRELLRVGIDTARAGQPAATPERLGGPTASVRYHR</sequence>